<evidence type="ECO:0000313" key="19">
    <source>
        <dbReference type="EMBL" id="KAG9270719.1"/>
    </source>
</evidence>
<comment type="catalytic activity">
    <reaction evidence="12">
        <text>ADP(in) = ADP(out)</text>
        <dbReference type="Rhea" id="RHEA:75783"/>
        <dbReference type="ChEBI" id="CHEBI:456216"/>
    </reaction>
</comment>
<dbReference type="PANTHER" id="PTHR11662">
    <property type="entry name" value="SOLUTE CARRIER FAMILY 17"/>
    <property type="match status" value="1"/>
</dbReference>
<dbReference type="SUPFAM" id="SSF103473">
    <property type="entry name" value="MFS general substrate transporter"/>
    <property type="match status" value="1"/>
</dbReference>
<evidence type="ECO:0000256" key="16">
    <source>
        <dbReference type="ARBA" id="ARBA00079853"/>
    </source>
</evidence>
<dbReference type="InterPro" id="IPR020846">
    <property type="entry name" value="MFS_dom"/>
</dbReference>
<accession>A0A8T2LGV5</accession>
<sequence>MEVEEKSISFSSQVDNVRHPSSHVCTAGLDTTETNNDRCGIWPRPLARTWTLMLLLVTCLLHWARMAMPVCAVTMAKQFDWSKTETGLVLGSFFWGYCFTQVVGGHISDRIGGERVLLLSTMSWAAITAITPFLANVGLPPLITMMFARFLMGVLQGVHYPSLTSVCAQRVAEGERGFLNSMLGCGCYLGMLLVGGVGSIMLELYGWESVFYGPAVLAAVWAFCVWKWLLRGPVITFGSLWSSPVPTHQTKALNVSWLHLFKQPCVWAMIFAHLCYSSTYYTLMSWLPTFFKDTYPHAKGWVFNVIPWFMAMPSSLFGGIISDHLIREGVDTVTVRKSMQFCSMGLSSVFTILLCKATAFLHAIVFVSAAIGLSTFHNSGVAVNVHDLAPSCAGALYGIMNTCAAFTGLLVVYISGYLIEVTGSWAIVFTLLSLVNLVGIAVFIAFGKAKRLDQADQSEVAET</sequence>
<dbReference type="GO" id="GO:0160042">
    <property type="term" value="F:purine nucleotide uniporter activity"/>
    <property type="evidence" value="ECO:0007669"/>
    <property type="project" value="UniProtKB-ARBA"/>
</dbReference>
<feature type="domain" description="Major facilitator superfamily (MFS) profile" evidence="18">
    <location>
        <begin position="50"/>
        <end position="451"/>
    </location>
</feature>
<dbReference type="AlphaFoldDB" id="A0A8T2LGV5"/>
<dbReference type="Gene3D" id="1.20.1250.20">
    <property type="entry name" value="MFS general substrate transporter like domains"/>
    <property type="match status" value="2"/>
</dbReference>
<organism evidence="19 20">
    <name type="scientific">Astyanax mexicanus</name>
    <name type="common">Blind cave fish</name>
    <name type="synonym">Astyanax fasciatus mexicanus</name>
    <dbReference type="NCBI Taxonomy" id="7994"/>
    <lineage>
        <taxon>Eukaryota</taxon>
        <taxon>Metazoa</taxon>
        <taxon>Chordata</taxon>
        <taxon>Craniata</taxon>
        <taxon>Vertebrata</taxon>
        <taxon>Euteleostomi</taxon>
        <taxon>Actinopterygii</taxon>
        <taxon>Neopterygii</taxon>
        <taxon>Teleostei</taxon>
        <taxon>Ostariophysi</taxon>
        <taxon>Characiformes</taxon>
        <taxon>Characoidei</taxon>
        <taxon>Acestrorhamphidae</taxon>
        <taxon>Acestrorhamphinae</taxon>
        <taxon>Astyanax</taxon>
    </lineage>
</organism>
<comment type="catalytic activity">
    <reaction evidence="11">
        <text>ATP(in) = ATP(out)</text>
        <dbReference type="Rhea" id="RHEA:75687"/>
        <dbReference type="ChEBI" id="CHEBI:30616"/>
    </reaction>
</comment>
<gene>
    <name evidence="19" type="primary">SLC17A9</name>
    <name evidence="19" type="ORF">AMEX_G15702</name>
</gene>
<reference evidence="19 20" key="1">
    <citation type="submission" date="2021-07" db="EMBL/GenBank/DDBJ databases">
        <authorList>
            <person name="Imarazene B."/>
            <person name="Zahm M."/>
            <person name="Klopp C."/>
            <person name="Cabau C."/>
            <person name="Beille S."/>
            <person name="Jouanno E."/>
            <person name="Castinel A."/>
            <person name="Lluch J."/>
            <person name="Gil L."/>
            <person name="Kuchtly C."/>
            <person name="Lopez Roques C."/>
            <person name="Donnadieu C."/>
            <person name="Parrinello H."/>
            <person name="Journot L."/>
            <person name="Du K."/>
            <person name="Schartl M."/>
            <person name="Retaux S."/>
            <person name="Guiguen Y."/>
        </authorList>
    </citation>
    <scope>NUCLEOTIDE SEQUENCE [LARGE SCALE GENOMIC DNA]</scope>
    <source>
        <strain evidence="19">Pach_M1</strain>
        <tissue evidence="19">Testis</tissue>
    </source>
</reference>
<dbReference type="InterPro" id="IPR036259">
    <property type="entry name" value="MFS_trans_sf"/>
</dbReference>
<feature type="transmembrane region" description="Helical" evidence="17">
    <location>
        <begin position="395"/>
        <end position="419"/>
    </location>
</feature>
<dbReference type="GO" id="GO:0005765">
    <property type="term" value="C:lysosomal membrane"/>
    <property type="evidence" value="ECO:0007669"/>
    <property type="project" value="UniProtKB-SubCell"/>
</dbReference>
<name>A0A8T2LGV5_ASTMX</name>
<evidence type="ECO:0000256" key="9">
    <source>
        <dbReference type="ARBA" id="ARBA00024185"/>
    </source>
</evidence>
<evidence type="ECO:0000256" key="2">
    <source>
        <dbReference type="ARBA" id="ARBA00008586"/>
    </source>
</evidence>
<evidence type="ECO:0000256" key="7">
    <source>
        <dbReference type="ARBA" id="ARBA00023228"/>
    </source>
</evidence>
<dbReference type="InterPro" id="IPR044777">
    <property type="entry name" value="SLC17A9-like"/>
</dbReference>
<proteinExistence type="inferred from homology"/>
<feature type="transmembrane region" description="Helical" evidence="17">
    <location>
        <begin position="87"/>
        <end position="104"/>
    </location>
</feature>
<feature type="transmembrane region" description="Helical" evidence="17">
    <location>
        <begin position="116"/>
        <end position="135"/>
    </location>
</feature>
<dbReference type="FunFam" id="1.20.1250.20:FF:000059">
    <property type="entry name" value="Solute carrier family 17 member 9"/>
    <property type="match status" value="1"/>
</dbReference>
<dbReference type="FunFam" id="1.20.1250.20:FF:000150">
    <property type="entry name" value="Solute carrier family 17 member 9"/>
    <property type="match status" value="1"/>
</dbReference>
<dbReference type="GO" id="GO:0072530">
    <property type="term" value="P:purine-containing compound transmembrane transport"/>
    <property type="evidence" value="ECO:0007669"/>
    <property type="project" value="UniProtKB-ARBA"/>
</dbReference>
<evidence type="ECO:0000256" key="11">
    <source>
        <dbReference type="ARBA" id="ARBA00044897"/>
    </source>
</evidence>
<evidence type="ECO:0000256" key="17">
    <source>
        <dbReference type="SAM" id="Phobius"/>
    </source>
</evidence>
<feature type="transmembrane region" description="Helical" evidence="17">
    <location>
        <begin position="425"/>
        <end position="446"/>
    </location>
</feature>
<evidence type="ECO:0000256" key="5">
    <source>
        <dbReference type="ARBA" id="ARBA00022989"/>
    </source>
</evidence>
<dbReference type="InterPro" id="IPR011701">
    <property type="entry name" value="MFS"/>
</dbReference>
<dbReference type="GO" id="GO:1904669">
    <property type="term" value="P:ATP export"/>
    <property type="evidence" value="ECO:0007669"/>
    <property type="project" value="UniProtKB-ARBA"/>
</dbReference>
<comment type="caution">
    <text evidence="19">The sequence shown here is derived from an EMBL/GenBank/DDBJ whole genome shotgun (WGS) entry which is preliminary data.</text>
</comment>
<dbReference type="CDD" id="cd17380">
    <property type="entry name" value="MFS_SLC17A9_like"/>
    <property type="match status" value="1"/>
</dbReference>
<evidence type="ECO:0000256" key="10">
    <source>
        <dbReference type="ARBA" id="ARBA00036284"/>
    </source>
</evidence>
<evidence type="ECO:0000256" key="12">
    <source>
        <dbReference type="ARBA" id="ARBA00051849"/>
    </source>
</evidence>
<dbReference type="InterPro" id="IPR050382">
    <property type="entry name" value="MFS_Na/Anion_cotransporter"/>
</dbReference>
<protein>
    <recommendedName>
        <fullName evidence="14">Voltage-gated purine nucleotide uniporter SLC17A9</fullName>
    </recommendedName>
    <alternativeName>
        <fullName evidence="16">Solute carrier family 17 member 9</fullName>
    </alternativeName>
    <alternativeName>
        <fullName evidence="15">Vesicular nucleotide transporter</fullName>
    </alternativeName>
</protein>
<feature type="transmembrane region" description="Helical" evidence="17">
    <location>
        <begin position="52"/>
        <end position="75"/>
    </location>
</feature>
<feature type="transmembrane region" description="Helical" evidence="17">
    <location>
        <begin position="306"/>
        <end position="326"/>
    </location>
</feature>
<feature type="transmembrane region" description="Helical" evidence="17">
    <location>
        <begin position="360"/>
        <end position="383"/>
    </location>
</feature>
<evidence type="ECO:0000259" key="18">
    <source>
        <dbReference type="PROSITE" id="PS50850"/>
    </source>
</evidence>
<comment type="function">
    <text evidence="13">Voltage-gated ATP nucleotide uniporter that can also transport the purine nucleotides ADP and GTP. Uses the membrane potential as the driving force to control ATP accumulation in lysosomes and secretory vesicles. By controlling ATP storage in lysosomes, regulates ATP-dependent proteins of these organelles. Also indirectly regulates the exocytosis of ATP through its import into lysosomes in astrocytes and secretory vesicles such as adrenal chromaffin granules, mucin granules and synaptic vesicles.</text>
</comment>
<evidence type="ECO:0000256" key="13">
    <source>
        <dbReference type="ARBA" id="ARBA00056522"/>
    </source>
</evidence>
<dbReference type="Pfam" id="PF07690">
    <property type="entry name" value="MFS_1"/>
    <property type="match status" value="1"/>
</dbReference>
<keyword evidence="4 17" id="KW-0812">Transmembrane</keyword>
<evidence type="ECO:0000256" key="1">
    <source>
        <dbReference type="ARBA" id="ARBA00004155"/>
    </source>
</evidence>
<keyword evidence="7" id="KW-0458">Lysosome</keyword>
<comment type="catalytic activity">
    <reaction evidence="10">
        <text>GTP(in) = GTP(out)</text>
        <dbReference type="Rhea" id="RHEA:75787"/>
        <dbReference type="ChEBI" id="CHEBI:37565"/>
    </reaction>
</comment>
<evidence type="ECO:0000256" key="4">
    <source>
        <dbReference type="ARBA" id="ARBA00022692"/>
    </source>
</evidence>
<keyword evidence="3" id="KW-0813">Transport</keyword>
<evidence type="ECO:0000256" key="15">
    <source>
        <dbReference type="ARBA" id="ARBA00079665"/>
    </source>
</evidence>
<dbReference type="Proteomes" id="UP000752171">
    <property type="component" value="Unassembled WGS sequence"/>
</dbReference>
<dbReference type="GO" id="GO:0042584">
    <property type="term" value="C:chromaffin granule membrane"/>
    <property type="evidence" value="ECO:0007669"/>
    <property type="project" value="UniProtKB-SubCell"/>
</dbReference>
<feature type="transmembrane region" description="Helical" evidence="17">
    <location>
        <begin position="211"/>
        <end position="230"/>
    </location>
</feature>
<dbReference type="EMBL" id="JAICCE010000012">
    <property type="protein sequence ID" value="KAG9270719.1"/>
    <property type="molecule type" value="Genomic_DNA"/>
</dbReference>
<feature type="transmembrane region" description="Helical" evidence="17">
    <location>
        <begin position="266"/>
        <end position="286"/>
    </location>
</feature>
<feature type="transmembrane region" description="Helical" evidence="17">
    <location>
        <begin position="181"/>
        <end position="205"/>
    </location>
</feature>
<comment type="similarity">
    <text evidence="2">Belongs to the major facilitator superfamily. Sodium/anion cotransporter family.</text>
</comment>
<dbReference type="PANTHER" id="PTHR11662:SF279">
    <property type="entry name" value="VOLTAGE-GATED PURINE NUCLEOTIDE UNIPORTER SLC17A9"/>
    <property type="match status" value="1"/>
</dbReference>
<keyword evidence="8" id="KW-0968">Cytoplasmic vesicle</keyword>
<evidence type="ECO:0000256" key="14">
    <source>
        <dbReference type="ARBA" id="ARBA00074107"/>
    </source>
</evidence>
<evidence type="ECO:0000313" key="20">
    <source>
        <dbReference type="Proteomes" id="UP000752171"/>
    </source>
</evidence>
<dbReference type="PROSITE" id="PS50850">
    <property type="entry name" value="MFS"/>
    <property type="match status" value="1"/>
</dbReference>
<keyword evidence="6 17" id="KW-0472">Membrane</keyword>
<evidence type="ECO:0000256" key="6">
    <source>
        <dbReference type="ARBA" id="ARBA00023136"/>
    </source>
</evidence>
<comment type="subcellular location">
    <subcellularLocation>
        <location evidence="9">Cytoplasmic vesicle</location>
        <location evidence="9">Secretory vesicle</location>
        <location evidence="9">Chromaffin granule membrane</location>
        <topology evidence="9">Multi-pass membrane protein</topology>
    </subcellularLocation>
    <subcellularLocation>
        <location evidence="1">Lysosome membrane</location>
        <topology evidence="1">Multi-pass membrane protein</topology>
    </subcellularLocation>
</comment>
<evidence type="ECO:0000256" key="3">
    <source>
        <dbReference type="ARBA" id="ARBA00022448"/>
    </source>
</evidence>
<evidence type="ECO:0000256" key="8">
    <source>
        <dbReference type="ARBA" id="ARBA00023329"/>
    </source>
</evidence>
<keyword evidence="5 17" id="KW-1133">Transmembrane helix</keyword>